<evidence type="ECO:0000313" key="1">
    <source>
        <dbReference type="EMBL" id="KAI3740554.1"/>
    </source>
</evidence>
<comment type="caution">
    <text evidence="1">The sequence shown here is derived from an EMBL/GenBank/DDBJ whole genome shotgun (WGS) entry which is preliminary data.</text>
</comment>
<name>A0ACB9D1W2_CICIN</name>
<evidence type="ECO:0000313" key="2">
    <source>
        <dbReference type="Proteomes" id="UP001055811"/>
    </source>
</evidence>
<dbReference type="EMBL" id="CM042013">
    <property type="protein sequence ID" value="KAI3740554.1"/>
    <property type="molecule type" value="Genomic_DNA"/>
</dbReference>
<reference evidence="1 2" key="2">
    <citation type="journal article" date="2022" name="Mol. Ecol. Resour.">
        <title>The genomes of chicory, endive, great burdock and yacon provide insights into Asteraceae paleo-polyploidization history and plant inulin production.</title>
        <authorList>
            <person name="Fan W."/>
            <person name="Wang S."/>
            <person name="Wang H."/>
            <person name="Wang A."/>
            <person name="Jiang F."/>
            <person name="Liu H."/>
            <person name="Zhao H."/>
            <person name="Xu D."/>
            <person name="Zhang Y."/>
        </authorList>
    </citation>
    <scope>NUCLEOTIDE SEQUENCE [LARGE SCALE GENOMIC DNA]</scope>
    <source>
        <strain evidence="2">cv. Punajuju</strain>
        <tissue evidence="1">Leaves</tissue>
    </source>
</reference>
<accession>A0ACB9D1W2</accession>
<gene>
    <name evidence="1" type="ORF">L2E82_31022</name>
</gene>
<reference evidence="2" key="1">
    <citation type="journal article" date="2022" name="Mol. Ecol. Resour.">
        <title>The genomes of chicory, endive, great burdock and yacon provide insights into Asteraceae palaeo-polyploidization history and plant inulin production.</title>
        <authorList>
            <person name="Fan W."/>
            <person name="Wang S."/>
            <person name="Wang H."/>
            <person name="Wang A."/>
            <person name="Jiang F."/>
            <person name="Liu H."/>
            <person name="Zhao H."/>
            <person name="Xu D."/>
            <person name="Zhang Y."/>
        </authorList>
    </citation>
    <scope>NUCLEOTIDE SEQUENCE [LARGE SCALE GENOMIC DNA]</scope>
    <source>
        <strain evidence="2">cv. Punajuju</strain>
    </source>
</reference>
<organism evidence="1 2">
    <name type="scientific">Cichorium intybus</name>
    <name type="common">Chicory</name>
    <dbReference type="NCBI Taxonomy" id="13427"/>
    <lineage>
        <taxon>Eukaryota</taxon>
        <taxon>Viridiplantae</taxon>
        <taxon>Streptophyta</taxon>
        <taxon>Embryophyta</taxon>
        <taxon>Tracheophyta</taxon>
        <taxon>Spermatophyta</taxon>
        <taxon>Magnoliopsida</taxon>
        <taxon>eudicotyledons</taxon>
        <taxon>Gunneridae</taxon>
        <taxon>Pentapetalae</taxon>
        <taxon>asterids</taxon>
        <taxon>campanulids</taxon>
        <taxon>Asterales</taxon>
        <taxon>Asteraceae</taxon>
        <taxon>Cichorioideae</taxon>
        <taxon>Cichorieae</taxon>
        <taxon>Cichoriinae</taxon>
        <taxon>Cichorium</taxon>
    </lineage>
</organism>
<sequence length="66" mass="7307">MRSDEASNSRFAVGNCFLKDERSDENRYHTAASPMLLASPSSFCSTSKTTDGLRQASVTPNVNHRR</sequence>
<protein>
    <submittedName>
        <fullName evidence="1">Uncharacterized protein</fullName>
    </submittedName>
</protein>
<keyword evidence="2" id="KW-1185">Reference proteome</keyword>
<dbReference type="Proteomes" id="UP001055811">
    <property type="component" value="Linkage Group LG05"/>
</dbReference>
<proteinExistence type="predicted"/>